<evidence type="ECO:0000313" key="2">
    <source>
        <dbReference type="EMBL" id="KAL0945212.1"/>
    </source>
</evidence>
<comment type="caution">
    <text evidence="2">The sequence shown here is derived from an EMBL/GenBank/DDBJ whole genome shotgun (WGS) entry which is preliminary data.</text>
</comment>
<evidence type="ECO:0000256" key="1">
    <source>
        <dbReference type="SAM" id="Phobius"/>
    </source>
</evidence>
<dbReference type="Proteomes" id="UP001556367">
    <property type="component" value="Unassembled WGS sequence"/>
</dbReference>
<name>A0ABR3IPJ5_9AGAR</name>
<keyword evidence="1" id="KW-0812">Transmembrane</keyword>
<reference evidence="3" key="1">
    <citation type="submission" date="2024-06" db="EMBL/GenBank/DDBJ databases">
        <title>Multi-omics analyses provide insights into the biosynthesis of the anticancer antibiotic pleurotin in Hohenbuehelia grisea.</title>
        <authorList>
            <person name="Weaver J.A."/>
            <person name="Alberti F."/>
        </authorList>
    </citation>
    <scope>NUCLEOTIDE SEQUENCE [LARGE SCALE GENOMIC DNA]</scope>
    <source>
        <strain evidence="3">T-177</strain>
    </source>
</reference>
<feature type="transmembrane region" description="Helical" evidence="1">
    <location>
        <begin position="29"/>
        <end position="50"/>
    </location>
</feature>
<keyword evidence="3" id="KW-1185">Reference proteome</keyword>
<evidence type="ECO:0000313" key="3">
    <source>
        <dbReference type="Proteomes" id="UP001556367"/>
    </source>
</evidence>
<feature type="transmembrane region" description="Helical" evidence="1">
    <location>
        <begin position="106"/>
        <end position="129"/>
    </location>
</feature>
<accession>A0ABR3IPJ5</accession>
<gene>
    <name evidence="2" type="ORF">HGRIS_000723</name>
</gene>
<sequence>MSDIEKSPNFMSRVMHARETSRQLCLEKWTMGISFVLWGLYMAGAIHLYFRTESRSSSSGASQRSCVEAREILPRDDCPRRCFSGVGLGYNVVLLKNCRSNFTKQLFLTVQVLSVAYVIPAFVFLYAIVTQDPHLECNGLAGCETPSAFRWSMAETGVAIVSLYTKLARCLTHTEDVGCYCDVALLVVHGLGAEILIPGFNAGR</sequence>
<keyword evidence="1" id="KW-1133">Transmembrane helix</keyword>
<dbReference type="EMBL" id="JASNQZ010000018">
    <property type="protein sequence ID" value="KAL0945212.1"/>
    <property type="molecule type" value="Genomic_DNA"/>
</dbReference>
<protein>
    <submittedName>
        <fullName evidence="2">Uncharacterized protein</fullName>
    </submittedName>
</protein>
<organism evidence="2 3">
    <name type="scientific">Hohenbuehelia grisea</name>
    <dbReference type="NCBI Taxonomy" id="104357"/>
    <lineage>
        <taxon>Eukaryota</taxon>
        <taxon>Fungi</taxon>
        <taxon>Dikarya</taxon>
        <taxon>Basidiomycota</taxon>
        <taxon>Agaricomycotina</taxon>
        <taxon>Agaricomycetes</taxon>
        <taxon>Agaricomycetidae</taxon>
        <taxon>Agaricales</taxon>
        <taxon>Pleurotineae</taxon>
        <taxon>Pleurotaceae</taxon>
        <taxon>Hohenbuehelia</taxon>
    </lineage>
</organism>
<proteinExistence type="predicted"/>
<keyword evidence="1" id="KW-0472">Membrane</keyword>